<dbReference type="AlphaFoldDB" id="A0AAC9HT53"/>
<evidence type="ECO:0000256" key="1">
    <source>
        <dbReference type="SAM" id="MobiDB-lite"/>
    </source>
</evidence>
<keyword evidence="3" id="KW-1185">Reference proteome</keyword>
<evidence type="ECO:0000313" key="2">
    <source>
        <dbReference type="EMBL" id="AOS64958.1"/>
    </source>
</evidence>
<evidence type="ECO:0000313" key="3">
    <source>
        <dbReference type="Proteomes" id="UP000095210"/>
    </source>
</evidence>
<dbReference type="Proteomes" id="UP000095210">
    <property type="component" value="Chromosome"/>
</dbReference>
<accession>A0AAC9HT53</accession>
<organism evidence="2 3">
    <name type="scientific">Actinoalloteichus hymeniacidonis</name>
    <dbReference type="NCBI Taxonomy" id="340345"/>
    <lineage>
        <taxon>Bacteria</taxon>
        <taxon>Bacillati</taxon>
        <taxon>Actinomycetota</taxon>
        <taxon>Actinomycetes</taxon>
        <taxon>Pseudonocardiales</taxon>
        <taxon>Pseudonocardiaceae</taxon>
        <taxon>Actinoalloteichus</taxon>
    </lineage>
</organism>
<dbReference type="KEGG" id="ahm:TL08_20835"/>
<feature type="compositionally biased region" description="Pro residues" evidence="1">
    <location>
        <begin position="225"/>
        <end position="234"/>
    </location>
</feature>
<feature type="region of interest" description="Disordered" evidence="1">
    <location>
        <begin position="255"/>
        <end position="275"/>
    </location>
</feature>
<feature type="region of interest" description="Disordered" evidence="1">
    <location>
        <begin position="204"/>
        <end position="243"/>
    </location>
</feature>
<name>A0AAC9HT53_9PSEU</name>
<reference evidence="3" key="1">
    <citation type="submission" date="2016-03" db="EMBL/GenBank/DDBJ databases">
        <title>Complete genome sequence of the type strain Actinoalloteichus hymeniacidonis DSM 45092.</title>
        <authorList>
            <person name="Schaffert L."/>
            <person name="Albersmeier A."/>
            <person name="Winkler A."/>
            <person name="Kalinowski J."/>
            <person name="Zotchev S."/>
            <person name="Ruckert C."/>
        </authorList>
    </citation>
    <scope>NUCLEOTIDE SEQUENCE [LARGE SCALE GENOMIC DNA]</scope>
    <source>
        <strain evidence="3">HPA177(T) (DSM 45092(T))</strain>
    </source>
</reference>
<proteinExistence type="predicted"/>
<dbReference type="EMBL" id="CP014859">
    <property type="protein sequence ID" value="AOS64958.1"/>
    <property type="molecule type" value="Genomic_DNA"/>
</dbReference>
<feature type="compositionally biased region" description="Polar residues" evidence="1">
    <location>
        <begin position="256"/>
        <end position="275"/>
    </location>
</feature>
<dbReference type="RefSeq" id="WP_069851339.1">
    <property type="nucleotide sequence ID" value="NZ_CP014859.1"/>
</dbReference>
<gene>
    <name evidence="2" type="ORF">TL08_20835</name>
</gene>
<protein>
    <submittedName>
        <fullName evidence="2">Uncharacterized protein</fullName>
    </submittedName>
</protein>
<sequence>MSTMPEQRALLGVDLIDSSEYPGEQRRDLPGILAALLTAGMAGTALVDVMSTEDQHTGDGRLLAFPATHLPAVVLLATRLDELAAQRNARFRPSVRLRLAVELGALPDTLGYYGPAIDRARLLNADLFKAILARCSGLRSDGSPHSGLILSDRVHRAVFGDGWLTGLNSHDFAAVHLEEKASPGRAWIRVPGFDAFSITEFARQAAAPSADRNDEAPGPTNAPSAPEPPSPRPPTTVSGGRNFTNQAAVHGHQISGDHNQFTSTTFNATASGNTAGRDTTVAKFAVRGDNNGVQADNIHGDINFGGR</sequence>